<feature type="signal peptide" evidence="1">
    <location>
        <begin position="1"/>
        <end position="19"/>
    </location>
</feature>
<comment type="caution">
    <text evidence="3">The sequence shown here is derived from an EMBL/GenBank/DDBJ whole genome shotgun (WGS) entry which is preliminary data.</text>
</comment>
<dbReference type="InterPro" id="IPR002921">
    <property type="entry name" value="Fungal_lipase-type"/>
</dbReference>
<feature type="domain" description="Fungal lipase-type" evidence="2">
    <location>
        <begin position="455"/>
        <end position="546"/>
    </location>
</feature>
<dbReference type="Gene3D" id="3.40.50.1820">
    <property type="entry name" value="alpha/beta hydrolase"/>
    <property type="match status" value="1"/>
</dbReference>
<evidence type="ECO:0000313" key="4">
    <source>
        <dbReference type="Proteomes" id="UP001530293"/>
    </source>
</evidence>
<dbReference type="Pfam" id="PF01764">
    <property type="entry name" value="Lipase_3"/>
    <property type="match status" value="1"/>
</dbReference>
<gene>
    <name evidence="3" type="ORF">ACHAWU_008772</name>
</gene>
<dbReference type="InterPro" id="IPR029058">
    <property type="entry name" value="AB_hydrolase_fold"/>
</dbReference>
<dbReference type="SUPFAM" id="SSF53474">
    <property type="entry name" value="alpha/beta-Hydrolases"/>
    <property type="match status" value="1"/>
</dbReference>
<keyword evidence="1" id="KW-0732">Signal</keyword>
<protein>
    <recommendedName>
        <fullName evidence="2">Fungal lipase-type domain-containing protein</fullName>
    </recommendedName>
</protein>
<dbReference type="AlphaFoldDB" id="A0ABD3N8S3"/>
<evidence type="ECO:0000313" key="3">
    <source>
        <dbReference type="EMBL" id="KAL3769080.1"/>
    </source>
</evidence>
<evidence type="ECO:0000256" key="1">
    <source>
        <dbReference type="SAM" id="SignalP"/>
    </source>
</evidence>
<accession>A0ABD3N8S3</accession>
<feature type="chain" id="PRO_5044806327" description="Fungal lipase-type domain-containing protein" evidence="1">
    <location>
        <begin position="20"/>
        <end position="730"/>
    </location>
</feature>
<proteinExistence type="predicted"/>
<sequence length="730" mass="79690">MALPPLLIIVTLLASSGNARYDGLHPGTALFVHPTLRKFPGVGYRSRIRRVIEINLSSEDDNTDTEQGSRGGQDVPAWLKALLKWDTSDQSPSPSATIDIEQEQVVGGGSPLDILKFAVGGNRRSANHGWEDEMSPVVASLSGMINVEALMAAANETDEGMDLLLPNMNDLKTAIDISDANNGTVAEEEASSTTTLFPFLDNALRWEDFAKNFQQLSDLILDDNKGMNVTFEELVNMVPNDELVINDEAIGSASSSILKDATKRLEFLINATSSVFTPSAFQSLILRASNALAIQEASGNLTSAAYAIFEQAGKAPIATAEYTAELVKFANAVLVGGYAPLFSNYPSATSIPMEEQRQKVIKGAEFATLAGAIYEDTIPKTHTVEHSILAQGKTADIGWMVTDSIQYEEDFLPDSSGSGPTLVRTFVIRGYDASDEEVDREGLLNNVCTASPVVLQESDMSLIKVHKGMLAMAEELLQTLQSFIDLTSPSHKFVFTGHSIGGSLAILLSILLANDRGSDFVRQRVLRVFTCGSPPIFEIESTSKVKENSIGGSVACPILEAFDLPTDLVYSYNQPWDPIVRLFSQYDPLYPLIDDLGEDGYTPWVSGPSRTLRPILKTILESWEGWPRFRANARGIGQNYRSVGVQYLLLPDPARYLTDRLVSVNTQVPEIDSIIQISSNEVLPALNEVFTLDTFTISYVSVAVRSFIHHFYPAYGAPVVDYAEKISSEE</sequence>
<dbReference type="Proteomes" id="UP001530293">
    <property type="component" value="Unassembled WGS sequence"/>
</dbReference>
<organism evidence="3 4">
    <name type="scientific">Discostella pseudostelligera</name>
    <dbReference type="NCBI Taxonomy" id="259834"/>
    <lineage>
        <taxon>Eukaryota</taxon>
        <taxon>Sar</taxon>
        <taxon>Stramenopiles</taxon>
        <taxon>Ochrophyta</taxon>
        <taxon>Bacillariophyta</taxon>
        <taxon>Coscinodiscophyceae</taxon>
        <taxon>Thalassiosirophycidae</taxon>
        <taxon>Stephanodiscales</taxon>
        <taxon>Stephanodiscaceae</taxon>
        <taxon>Discostella</taxon>
    </lineage>
</organism>
<name>A0ABD3N8S3_9STRA</name>
<keyword evidence="4" id="KW-1185">Reference proteome</keyword>
<reference evidence="3 4" key="1">
    <citation type="submission" date="2024-10" db="EMBL/GenBank/DDBJ databases">
        <title>Updated reference genomes for cyclostephanoid diatoms.</title>
        <authorList>
            <person name="Roberts W.R."/>
            <person name="Alverson A.J."/>
        </authorList>
    </citation>
    <scope>NUCLEOTIDE SEQUENCE [LARGE SCALE GENOMIC DNA]</scope>
    <source>
        <strain evidence="3 4">AJA232-27</strain>
    </source>
</reference>
<evidence type="ECO:0000259" key="2">
    <source>
        <dbReference type="Pfam" id="PF01764"/>
    </source>
</evidence>
<dbReference type="EMBL" id="JALLBG020000058">
    <property type="protein sequence ID" value="KAL3769080.1"/>
    <property type="molecule type" value="Genomic_DNA"/>
</dbReference>